<dbReference type="PANTHER" id="PTHR42991">
    <property type="entry name" value="ALDEHYDE DEHYDROGENASE"/>
    <property type="match status" value="1"/>
</dbReference>
<dbReference type="GeneID" id="42309495"/>
<evidence type="ECO:0000313" key="4">
    <source>
        <dbReference type="EMBL" id="KON84302.1"/>
    </source>
</evidence>
<evidence type="ECO:0000256" key="2">
    <source>
        <dbReference type="ARBA" id="ARBA00023002"/>
    </source>
</evidence>
<dbReference type="InterPro" id="IPR051020">
    <property type="entry name" value="ALDH-related_metabolic_enz"/>
</dbReference>
<sequence length="478" mass="51844">MNQTIPKKPLYIAGGTKEASSYKELRSPHSGEVIAEVAIGTREDVKAAIDHAEEAAKTMAKLPAHKRAAILQKVSVLLQERKEEAARILALEAAKPITVARGEIARTVETYQFAADEARRLHGETIPMDASAMGENRIAYTVRQPLGIVGAITPFNFPFNLVAHKLGPAFAAGNAVILKPADQTPLSSYFIADLFAEAGLPAGALQVIPGPGSEVGDEMVIDDRVKMITFTGSPEVGKTIRSKAGLKRVVLELGSNSGLIIDEGFDIDRIIKRTVTGAFTFMGQVCISLQRIYVHQSMYDEFVEKFVAETKNLRIGDPLDETTDIAALISQKDVERIASWVKEAESLGANVLTGGTDNNVVKPTVIVNVPSHAKVSCQETFAPVVIISPFETLDEAIDAVNDSRYGLQAGIYTENIERAFHAAEHLDVGGVMVNDFPTFRVDQMPYGGVKESGVGREGIKYATEEMTEMKLVCFNRNK</sequence>
<feature type="domain" description="Aldehyde dehydrogenase" evidence="3">
    <location>
        <begin position="21"/>
        <end position="472"/>
    </location>
</feature>
<name>A0A0D1VA00_ANEMI</name>
<keyword evidence="2" id="KW-0560">Oxidoreductase</keyword>
<evidence type="ECO:0000313" key="5">
    <source>
        <dbReference type="EMBL" id="SDI84970.1"/>
    </source>
</evidence>
<dbReference type="Pfam" id="PF00171">
    <property type="entry name" value="Aldedh"/>
    <property type="match status" value="1"/>
</dbReference>
<keyword evidence="6" id="KW-1185">Reference proteome</keyword>
<evidence type="ECO:0000313" key="6">
    <source>
        <dbReference type="Proteomes" id="UP000037269"/>
    </source>
</evidence>
<dbReference type="OrthoDB" id="20170at2"/>
<dbReference type="InterPro" id="IPR016162">
    <property type="entry name" value="Ald_DH_N"/>
</dbReference>
<organism evidence="4 6">
    <name type="scientific">Aneurinibacillus migulanus</name>
    <name type="common">Bacillus migulanus</name>
    <dbReference type="NCBI Taxonomy" id="47500"/>
    <lineage>
        <taxon>Bacteria</taxon>
        <taxon>Bacillati</taxon>
        <taxon>Bacillota</taxon>
        <taxon>Bacilli</taxon>
        <taxon>Bacillales</taxon>
        <taxon>Paenibacillaceae</taxon>
        <taxon>Aneurinibacillus group</taxon>
        <taxon>Aneurinibacillus</taxon>
    </lineage>
</organism>
<dbReference type="GO" id="GO:0008911">
    <property type="term" value="F:lactaldehyde dehydrogenase (NAD+) activity"/>
    <property type="evidence" value="ECO:0007669"/>
    <property type="project" value="TreeGrafter"/>
</dbReference>
<dbReference type="Proteomes" id="UP000182836">
    <property type="component" value="Unassembled WGS sequence"/>
</dbReference>
<dbReference type="PANTHER" id="PTHR42991:SF1">
    <property type="entry name" value="ALDEHYDE DEHYDROGENASE"/>
    <property type="match status" value="1"/>
</dbReference>
<dbReference type="SUPFAM" id="SSF53720">
    <property type="entry name" value="ALDH-like"/>
    <property type="match status" value="1"/>
</dbReference>
<dbReference type="Gene3D" id="3.40.309.10">
    <property type="entry name" value="Aldehyde Dehydrogenase, Chain A, domain 2"/>
    <property type="match status" value="1"/>
</dbReference>
<dbReference type="EMBL" id="LGUG01000013">
    <property type="protein sequence ID" value="KON84302.1"/>
    <property type="molecule type" value="Genomic_DNA"/>
</dbReference>
<dbReference type="InterPro" id="IPR015590">
    <property type="entry name" value="Aldehyde_DH_dom"/>
</dbReference>
<comment type="similarity">
    <text evidence="1">Belongs to the aldehyde dehydrogenase family.</text>
</comment>
<protein>
    <submittedName>
        <fullName evidence="5">Acyl-CoA reductase</fullName>
    </submittedName>
    <submittedName>
        <fullName evidence="4">Aldehyde dehydrogenase</fullName>
    </submittedName>
</protein>
<dbReference type="PATRIC" id="fig|47500.8.peg.6553"/>
<evidence type="ECO:0000313" key="7">
    <source>
        <dbReference type="Proteomes" id="UP000182836"/>
    </source>
</evidence>
<dbReference type="Proteomes" id="UP000037269">
    <property type="component" value="Unassembled WGS sequence"/>
</dbReference>
<reference evidence="5 7" key="2">
    <citation type="submission" date="2016-10" db="EMBL/GenBank/DDBJ databases">
        <authorList>
            <person name="de Groot N.N."/>
        </authorList>
    </citation>
    <scope>NUCLEOTIDE SEQUENCE [LARGE SCALE GENOMIC DNA]</scope>
    <source>
        <strain evidence="5 7">DSM 2895</strain>
    </source>
</reference>
<proteinExistence type="inferred from homology"/>
<gene>
    <name evidence="4" type="ORF">AF333_30705</name>
    <name evidence="5" type="ORF">SAMN04487909_108159</name>
</gene>
<dbReference type="RefSeq" id="WP_043065778.1">
    <property type="nucleotide sequence ID" value="NZ_BJOA01000103.1"/>
</dbReference>
<reference evidence="4 6" key="1">
    <citation type="submission" date="2015-07" db="EMBL/GenBank/DDBJ databases">
        <title>Fjat-14205 dsm 2895.</title>
        <authorList>
            <person name="Liu B."/>
            <person name="Wang J."/>
            <person name="Zhu Y."/>
            <person name="Liu G."/>
            <person name="Chen Q."/>
            <person name="Chen Z."/>
            <person name="Lan J."/>
            <person name="Che J."/>
            <person name="Ge C."/>
            <person name="Shi H."/>
            <person name="Pan Z."/>
            <person name="Liu X."/>
        </authorList>
    </citation>
    <scope>NUCLEOTIDE SEQUENCE [LARGE SCALE GENOMIC DNA]</scope>
    <source>
        <strain evidence="4 6">DSM 2895</strain>
    </source>
</reference>
<dbReference type="AlphaFoldDB" id="A0A0D1VA00"/>
<dbReference type="FunFam" id="3.40.605.10:FF:000007">
    <property type="entry name" value="NAD/NADP-dependent betaine aldehyde dehydrogenase"/>
    <property type="match status" value="1"/>
</dbReference>
<dbReference type="InterPro" id="IPR016163">
    <property type="entry name" value="Ald_DH_C"/>
</dbReference>
<evidence type="ECO:0000256" key="1">
    <source>
        <dbReference type="ARBA" id="ARBA00009986"/>
    </source>
</evidence>
<accession>A0A0D1VA00</accession>
<dbReference type="InterPro" id="IPR016161">
    <property type="entry name" value="Ald_DH/histidinol_DH"/>
</dbReference>
<dbReference type="STRING" id="47500.AF333_30705"/>
<evidence type="ECO:0000259" key="3">
    <source>
        <dbReference type="Pfam" id="PF00171"/>
    </source>
</evidence>
<dbReference type="Gene3D" id="3.40.605.10">
    <property type="entry name" value="Aldehyde Dehydrogenase, Chain A, domain 1"/>
    <property type="match status" value="1"/>
</dbReference>
<dbReference type="CDD" id="cd07149">
    <property type="entry name" value="ALDH_y4uC"/>
    <property type="match status" value="1"/>
</dbReference>
<dbReference type="EMBL" id="FNED01000008">
    <property type="protein sequence ID" value="SDI84970.1"/>
    <property type="molecule type" value="Genomic_DNA"/>
</dbReference>